<keyword evidence="1" id="KW-0812">Transmembrane</keyword>
<gene>
    <name evidence="2" type="ORF">NKI36_18540</name>
</gene>
<feature type="transmembrane region" description="Helical" evidence="1">
    <location>
        <begin position="70"/>
        <end position="88"/>
    </location>
</feature>
<dbReference type="EMBL" id="JAMYQB010000015">
    <property type="protein sequence ID" value="MER9406029.1"/>
    <property type="molecule type" value="Genomic_DNA"/>
</dbReference>
<evidence type="ECO:0000313" key="3">
    <source>
        <dbReference type="Proteomes" id="UP001433071"/>
    </source>
</evidence>
<keyword evidence="1" id="KW-1133">Transmembrane helix</keyword>
<proteinExistence type="predicted"/>
<dbReference type="Proteomes" id="UP001433071">
    <property type="component" value="Unassembled WGS sequence"/>
</dbReference>
<reference evidence="2 3" key="1">
    <citation type="journal article" date="2024" name="Proc. Natl. Acad. Sci. U.S.A.">
        <title>The evolutionary genomics of adaptation to stress in wild rhizobium bacteria.</title>
        <authorList>
            <person name="Kehlet-Delgado H."/>
            <person name="Montoya A.P."/>
            <person name="Jensen K.T."/>
            <person name="Wendlandt C.E."/>
            <person name="Dexheimer C."/>
            <person name="Roberts M."/>
            <person name="Torres Martinez L."/>
            <person name="Friesen M.L."/>
            <person name="Griffitts J.S."/>
            <person name="Porter S.S."/>
        </authorList>
    </citation>
    <scope>NUCLEOTIDE SEQUENCE [LARGE SCALE GENOMIC DNA]</scope>
    <source>
        <strain evidence="2 3">M0641</strain>
    </source>
</reference>
<feature type="transmembrane region" description="Helical" evidence="1">
    <location>
        <begin position="6"/>
        <end position="28"/>
    </location>
</feature>
<comment type="caution">
    <text evidence="2">The sequence shown here is derived from an EMBL/GenBank/DDBJ whole genome shotgun (WGS) entry which is preliminary data.</text>
</comment>
<feature type="transmembrane region" description="Helical" evidence="1">
    <location>
        <begin position="94"/>
        <end position="113"/>
    </location>
</feature>
<keyword evidence="3" id="KW-1185">Reference proteome</keyword>
<name>A0ABV1Z264_9HYPH</name>
<protein>
    <recommendedName>
        <fullName evidence="4">SdpI family protein</fullName>
    </recommendedName>
</protein>
<keyword evidence="1" id="KW-0472">Membrane</keyword>
<dbReference type="RefSeq" id="WP_352559435.1">
    <property type="nucleotide sequence ID" value="NZ_JAMYQB010000015.1"/>
</dbReference>
<sequence length="118" mass="13166">MISFQLVAMVLLAVGLVLYTIGSLIYFARHPKGVDAMLQIPFYINPFRSPPASPFGDFIRGILTDQKSRWWCVVGVPIGLVGFVLLVFSTVPLAQIGLTTALVVVYFGVRELIIRRRR</sequence>
<accession>A0ABV1Z264</accession>
<organism evidence="2 3">
    <name type="scientific">Mesorhizobium caraganae</name>
    <dbReference type="NCBI Taxonomy" id="483206"/>
    <lineage>
        <taxon>Bacteria</taxon>
        <taxon>Pseudomonadati</taxon>
        <taxon>Pseudomonadota</taxon>
        <taxon>Alphaproteobacteria</taxon>
        <taxon>Hyphomicrobiales</taxon>
        <taxon>Phyllobacteriaceae</taxon>
        <taxon>Mesorhizobium</taxon>
    </lineage>
</organism>
<evidence type="ECO:0000256" key="1">
    <source>
        <dbReference type="SAM" id="Phobius"/>
    </source>
</evidence>
<evidence type="ECO:0000313" key="2">
    <source>
        <dbReference type="EMBL" id="MER9406029.1"/>
    </source>
</evidence>
<evidence type="ECO:0008006" key="4">
    <source>
        <dbReference type="Google" id="ProtNLM"/>
    </source>
</evidence>